<dbReference type="EMBL" id="LKPO01000016">
    <property type="protein sequence ID" value="OLF92669.1"/>
    <property type="molecule type" value="Genomic_DNA"/>
</dbReference>
<evidence type="ECO:0000313" key="2">
    <source>
        <dbReference type="EMBL" id="TWL40122.1"/>
    </source>
</evidence>
<keyword evidence="4" id="KW-1185">Reference proteome</keyword>
<sequence length="43" mass="5040">MRGWKTKSAALKKLVDEDHFNLYRQAHNMLSSAFCLFHDAEND</sequence>
<organism evidence="1 3">
    <name type="scientific">Bacillus paralicheniformis</name>
    <dbReference type="NCBI Taxonomy" id="1648923"/>
    <lineage>
        <taxon>Bacteria</taxon>
        <taxon>Bacillati</taxon>
        <taxon>Bacillota</taxon>
        <taxon>Bacilli</taxon>
        <taxon>Bacillales</taxon>
        <taxon>Bacillaceae</taxon>
        <taxon>Bacillus</taxon>
    </lineage>
</organism>
<name>A0A6I7TNP3_9BACI</name>
<reference evidence="1 3" key="1">
    <citation type="journal article" date="2016" name="Front. Microbiol.">
        <title>High-Level Heat Resistance of Spores of Bacillus amyloliquefaciens and Bacillus licheniformis Results from the Presence of a spoVA Operon in a Tn1546 Transposon.</title>
        <authorList>
            <person name="Berendsen E.M."/>
            <person name="Koning R.A."/>
            <person name="Boekhorst J."/>
            <person name="de Jong A."/>
            <person name="Kuipers O.P."/>
            <person name="Wells-Bennik M.H."/>
        </authorList>
    </citation>
    <scope>NUCLEOTIDE SEQUENCE [LARGE SCALE GENOMIC DNA]</scope>
    <source>
        <strain evidence="1 3">B4121</strain>
    </source>
</reference>
<evidence type="ECO:0000313" key="1">
    <source>
        <dbReference type="EMBL" id="OLF92669.1"/>
    </source>
</evidence>
<protein>
    <submittedName>
        <fullName evidence="1">Uncharacterized protein</fullName>
    </submittedName>
</protein>
<evidence type="ECO:0000313" key="3">
    <source>
        <dbReference type="Proteomes" id="UP000185604"/>
    </source>
</evidence>
<proteinExistence type="predicted"/>
<dbReference type="EMBL" id="NILF01000027">
    <property type="protein sequence ID" value="TWL40122.1"/>
    <property type="molecule type" value="Genomic_DNA"/>
</dbReference>
<gene>
    <name evidence="1" type="ORF">B4121_2357</name>
    <name evidence="2" type="ORF">CHCC15381_1494</name>
</gene>
<accession>A0A6I7TNP3</accession>
<reference evidence="2 4" key="2">
    <citation type="submission" date="2019-06" db="EMBL/GenBank/DDBJ databases">
        <title>Genome sequence analysis of &gt;100 Bacillus licheniformis strains suggests intrinsic resistance to this species.</title>
        <authorList>
            <person name="Wels M."/>
            <person name="Siezen R.J."/>
            <person name="Johansen E."/>
            <person name="Stuer-Lauridsen B."/>
            <person name="Bjerre K."/>
            <person name="Nielsen B.K.K."/>
        </authorList>
    </citation>
    <scope>NUCLEOTIDE SEQUENCE [LARGE SCALE GENOMIC DNA]</scope>
    <source>
        <strain evidence="2 4">BAC-15381</strain>
    </source>
</reference>
<dbReference type="Proteomes" id="UP000429980">
    <property type="component" value="Unassembled WGS sequence"/>
</dbReference>
<dbReference type="AlphaFoldDB" id="A0A6I7TNP3"/>
<evidence type="ECO:0000313" key="4">
    <source>
        <dbReference type="Proteomes" id="UP000429980"/>
    </source>
</evidence>
<comment type="caution">
    <text evidence="1">The sequence shown here is derived from an EMBL/GenBank/DDBJ whole genome shotgun (WGS) entry which is preliminary data.</text>
</comment>
<dbReference type="Proteomes" id="UP000185604">
    <property type="component" value="Unassembled WGS sequence"/>
</dbReference>